<name>A0A0K2UZ05_LEPSM</name>
<organism evidence="2">
    <name type="scientific">Lepeophtheirus salmonis</name>
    <name type="common">Salmon louse</name>
    <name type="synonym">Caligus salmonis</name>
    <dbReference type="NCBI Taxonomy" id="72036"/>
    <lineage>
        <taxon>Eukaryota</taxon>
        <taxon>Metazoa</taxon>
        <taxon>Ecdysozoa</taxon>
        <taxon>Arthropoda</taxon>
        <taxon>Crustacea</taxon>
        <taxon>Multicrustacea</taxon>
        <taxon>Hexanauplia</taxon>
        <taxon>Copepoda</taxon>
        <taxon>Siphonostomatoida</taxon>
        <taxon>Caligidae</taxon>
        <taxon>Lepeophtheirus</taxon>
    </lineage>
</organism>
<evidence type="ECO:0000313" key="2">
    <source>
        <dbReference type="EMBL" id="CDW43310.1"/>
    </source>
</evidence>
<proteinExistence type="predicted"/>
<feature type="transmembrane region" description="Helical" evidence="1">
    <location>
        <begin position="12"/>
        <end position="34"/>
    </location>
</feature>
<accession>A0A0K2UZ05</accession>
<evidence type="ECO:0000256" key="1">
    <source>
        <dbReference type="SAM" id="Phobius"/>
    </source>
</evidence>
<reference evidence="2" key="1">
    <citation type="submission" date="2014-05" db="EMBL/GenBank/DDBJ databases">
        <authorList>
            <person name="Chronopoulou M."/>
        </authorList>
    </citation>
    <scope>NUCLEOTIDE SEQUENCE</scope>
    <source>
        <tissue evidence="2">Whole organism</tissue>
    </source>
</reference>
<keyword evidence="1" id="KW-0472">Membrane</keyword>
<keyword evidence="1" id="KW-1133">Transmembrane helix</keyword>
<dbReference type="EMBL" id="HACA01025949">
    <property type="protein sequence ID" value="CDW43310.1"/>
    <property type="molecule type" value="Transcribed_RNA"/>
</dbReference>
<sequence>MYITQFYFRRKLVLYIYFFAHALILSDNVCSFQAQGLHHHQTGCNV</sequence>
<dbReference type="AlphaFoldDB" id="A0A0K2UZ05"/>
<protein>
    <submittedName>
        <fullName evidence="2">Uncharacterized protein</fullName>
    </submittedName>
</protein>
<keyword evidence="1" id="KW-0812">Transmembrane</keyword>